<dbReference type="GO" id="GO:0003700">
    <property type="term" value="F:DNA-binding transcription factor activity"/>
    <property type="evidence" value="ECO:0007669"/>
    <property type="project" value="InterPro"/>
</dbReference>
<evidence type="ECO:0000256" key="7">
    <source>
        <dbReference type="PROSITE-ProRule" id="PRU10007"/>
    </source>
</evidence>
<dbReference type="SUPFAM" id="SSF53720">
    <property type="entry name" value="ALDH-like"/>
    <property type="match status" value="1"/>
</dbReference>
<reference evidence="12 13" key="1">
    <citation type="submission" date="2019-06" db="EMBL/GenBank/DDBJ databases">
        <title>Genome sequence of Litorilinea aerophila BAA-2444.</title>
        <authorList>
            <person name="Maclea K.S."/>
            <person name="Maurais E.G."/>
            <person name="Iannazzi L.C."/>
        </authorList>
    </citation>
    <scope>NUCLEOTIDE SEQUENCE [LARGE SCALE GENOMIC DNA]</scope>
    <source>
        <strain evidence="12 13">ATCC BAA-2444</strain>
    </source>
</reference>
<dbReference type="Gene3D" id="3.40.309.10">
    <property type="entry name" value="Aldehyde Dehydrogenase, Chain A, domain 2"/>
    <property type="match status" value="1"/>
</dbReference>
<dbReference type="InterPro" id="IPR050485">
    <property type="entry name" value="Proline_metab_enzyme"/>
</dbReference>
<dbReference type="SUPFAM" id="SSF51730">
    <property type="entry name" value="FAD-linked oxidoreductase"/>
    <property type="match status" value="1"/>
</dbReference>
<evidence type="ECO:0000259" key="11">
    <source>
        <dbReference type="Pfam" id="PF01619"/>
    </source>
</evidence>
<feature type="active site" evidence="6">
    <location>
        <position position="797"/>
    </location>
</feature>
<dbReference type="EC" id="1.2.1.88" evidence="2"/>
<keyword evidence="13" id="KW-1185">Reference proteome</keyword>
<dbReference type="PANTHER" id="PTHR42862">
    <property type="entry name" value="DELTA-1-PYRROLINE-5-CARBOXYLATE DEHYDROGENASE 1, ISOFORM A-RELATED"/>
    <property type="match status" value="1"/>
</dbReference>
<dbReference type="EMBL" id="VIGC01000013">
    <property type="protein sequence ID" value="TQE95458.1"/>
    <property type="molecule type" value="Genomic_DNA"/>
</dbReference>
<evidence type="ECO:0000256" key="5">
    <source>
        <dbReference type="ARBA" id="ARBA00048142"/>
    </source>
</evidence>
<sequence>MSTSSQKPPVPPTSIPADLPQRAVSLAEELLIQARAQQTHAEKEQAERLARMMADPQGKELTIALVDQAFRSHRPARIADQISHLLEEYGPPGYMDWWERTALTLGAVMGHYLPNLVVPPIIARLRQETRTVILPAEEGDLRKYLEKRRRDGVRLNLNQLGEAILGEGEAERRMQAYLALLARPDVEYISVKVSSIFSQINLVGYRRTVEQIKERLRRLYRQALAHHYRHPDGRVTPKFVNLDMEEYRDLHLTLDAFREALEEPEFQQLSAGIVLQAYIPDSFGLQQEMTAWAIRRVDQGGAPIKIRVVKGANLAMEQVEASLRGWPQAPYTTKLETDANFKRMVEYGCRPEHARAVRLGVASHNLFDVAYALTLRAERGVEEFVEFEMLEGMANHQARAVRDAAGGLLLYAPVVKAEDFHSAIAYLVRRLDENTAPENFLHDLFAMEPGSPAWIRQRDQFLAACQAVETVKTSPNRTQNRLTETAASPTADAPGRPPGFFNEPDTDWSLPPNQAWIESVARRWQEREPESIPLQIGGEFVHTGETAVGVDPSRPNRVAYRHALADAGLVDQALAVAVEAQRTWARRPVAERKELLLAAAQELGRRRGDLIGAMMLDGAKVPAEADPEVSEAMDFARYYAHALDLGEAVADCAMDPLGVVVVTPPWNFPLAIPASGVLAALMAGNSVILKPAPEAVLVGWQLVQALWAAGIPQEALQFLPCPDNEVGQKLVTDPRTAAVILTGSIETARLFQRWRPDLRLFAETSGKNALIVTAMADRDQAIKDLVRSAFGHNGQKCSAASLAILETEVYDDPVFRRQLRDAAASLAVGPVWDLASVITPLTQPPSQKLYRALTTLDPGEEWLLEPRPVPLAGEEVREPQGHRLWTPGIKLGVQPGSFFHQTECFGPVLGLMRADDLDHAIELANGVAFGLTGGIHTLDDREIERWKEQIQVGNAYVNRHITGAIVRRQPFGGWKASNVGPGAKTGGPNYVLQFGTWRQVTLPRQQAEPAEGVATLLERLVNQLGEPHAATLRAAAGSYAWAWDEHFRRAHDPSQLLGELNLFRYRPLRGVLVRAEAGVEPAALAQAVLAAATVGARLTLSLGPDLEAWHWLHGVAGIQVVVEEEAGLIARLGAAAPPYDRCRALGPLSPALRQALNEAGVSVVEGPVLANGRLELRHYLREQAVAQTVHRYGNVMEKYRRT</sequence>
<evidence type="ECO:0000256" key="9">
    <source>
        <dbReference type="SAM" id="MobiDB-lite"/>
    </source>
</evidence>
<evidence type="ECO:0000259" key="10">
    <source>
        <dbReference type="Pfam" id="PF00171"/>
    </source>
</evidence>
<dbReference type="InParanoid" id="A0A540VFC5"/>
<dbReference type="Gene3D" id="3.40.605.10">
    <property type="entry name" value="Aldehyde Dehydrogenase, Chain A, domain 1"/>
    <property type="match status" value="1"/>
</dbReference>
<dbReference type="GO" id="GO:0009898">
    <property type="term" value="C:cytoplasmic side of plasma membrane"/>
    <property type="evidence" value="ECO:0007669"/>
    <property type="project" value="TreeGrafter"/>
</dbReference>
<evidence type="ECO:0000256" key="2">
    <source>
        <dbReference type="ARBA" id="ARBA00012884"/>
    </source>
</evidence>
<feature type="compositionally biased region" description="Polar residues" evidence="9">
    <location>
        <begin position="472"/>
        <end position="488"/>
    </location>
</feature>
<dbReference type="GO" id="GO:0003842">
    <property type="term" value="F:L-glutamate gamma-semialdehyde dehydrogenase activity"/>
    <property type="evidence" value="ECO:0007669"/>
    <property type="project" value="UniProtKB-EC"/>
</dbReference>
<protein>
    <recommendedName>
        <fullName evidence="2">L-glutamate gamma-semialdehyde dehydrogenase</fullName>
        <ecNumber evidence="2">1.2.1.88</ecNumber>
    </recommendedName>
</protein>
<evidence type="ECO:0000256" key="4">
    <source>
        <dbReference type="ARBA" id="ARBA00023027"/>
    </source>
</evidence>
<dbReference type="PIRSF" id="PIRSF000197">
    <property type="entry name" value="Bifunct_PutA"/>
    <property type="match status" value="1"/>
</dbReference>
<dbReference type="Pfam" id="PF01619">
    <property type="entry name" value="Pro_dh"/>
    <property type="match status" value="1"/>
</dbReference>
<dbReference type="PANTHER" id="PTHR42862:SF1">
    <property type="entry name" value="DELTA-1-PYRROLINE-5-CARBOXYLATE DEHYDROGENASE 2, ISOFORM A-RELATED"/>
    <property type="match status" value="1"/>
</dbReference>
<dbReference type="InterPro" id="IPR002872">
    <property type="entry name" value="Proline_DH_dom"/>
</dbReference>
<evidence type="ECO:0000256" key="6">
    <source>
        <dbReference type="PIRSR" id="PIRSR000197-1"/>
    </source>
</evidence>
<dbReference type="CDD" id="cd07125">
    <property type="entry name" value="ALDH_PutA-P5CDH"/>
    <property type="match status" value="1"/>
</dbReference>
<dbReference type="InterPro" id="IPR016160">
    <property type="entry name" value="Ald_DH_CS_CYS"/>
</dbReference>
<dbReference type="InterPro" id="IPR025703">
    <property type="entry name" value="Bifunct_PutA"/>
</dbReference>
<comment type="caution">
    <text evidence="12">The sequence shown here is derived from an EMBL/GenBank/DDBJ whole genome shotgun (WGS) entry which is preliminary data.</text>
</comment>
<evidence type="ECO:0000256" key="8">
    <source>
        <dbReference type="RuleBase" id="RU003345"/>
    </source>
</evidence>
<dbReference type="Pfam" id="PF00171">
    <property type="entry name" value="Aldedh"/>
    <property type="match status" value="1"/>
</dbReference>
<evidence type="ECO:0000313" key="13">
    <source>
        <dbReference type="Proteomes" id="UP000317371"/>
    </source>
</evidence>
<accession>A0A540VFC5</accession>
<dbReference type="Gene3D" id="3.20.20.220">
    <property type="match status" value="1"/>
</dbReference>
<keyword evidence="4" id="KW-0520">NAD</keyword>
<feature type="domain" description="Proline dehydrogenase" evidence="11">
    <location>
        <begin position="143"/>
        <end position="442"/>
    </location>
</feature>
<dbReference type="InterPro" id="IPR016161">
    <property type="entry name" value="Ald_DH/histidinol_DH"/>
</dbReference>
<dbReference type="PROSITE" id="PS00687">
    <property type="entry name" value="ALDEHYDE_DEHYDR_GLU"/>
    <property type="match status" value="1"/>
</dbReference>
<dbReference type="RefSeq" id="WP_141610277.1">
    <property type="nucleotide sequence ID" value="NZ_VIGC02000013.1"/>
</dbReference>
<feature type="domain" description="Aldehyde dehydrogenase" evidence="10">
    <location>
        <begin position="550"/>
        <end position="995"/>
    </location>
</feature>
<dbReference type="InterPro" id="IPR029041">
    <property type="entry name" value="FAD-linked_oxidoreductase-like"/>
</dbReference>
<dbReference type="OrthoDB" id="9762913at2"/>
<feature type="active site" evidence="6 7">
    <location>
        <position position="763"/>
    </location>
</feature>
<evidence type="ECO:0000313" key="12">
    <source>
        <dbReference type="EMBL" id="TQE95458.1"/>
    </source>
</evidence>
<evidence type="ECO:0000256" key="1">
    <source>
        <dbReference type="ARBA" id="ARBA00004786"/>
    </source>
</evidence>
<dbReference type="Proteomes" id="UP000317371">
    <property type="component" value="Unassembled WGS sequence"/>
</dbReference>
<dbReference type="InterPro" id="IPR016163">
    <property type="entry name" value="Ald_DH_C"/>
</dbReference>
<comment type="similarity">
    <text evidence="8">Belongs to the aldehyde dehydrogenase family.</text>
</comment>
<dbReference type="InterPro" id="IPR029510">
    <property type="entry name" value="Ald_DH_CS_GLU"/>
</dbReference>
<dbReference type="PROSITE" id="PS00070">
    <property type="entry name" value="ALDEHYDE_DEHYDR_CYS"/>
    <property type="match status" value="1"/>
</dbReference>
<comment type="pathway">
    <text evidence="1">Amino-acid degradation; L-proline degradation into L-glutamate; L-glutamate from L-proline: step 2/2.</text>
</comment>
<comment type="catalytic activity">
    <reaction evidence="5">
        <text>L-glutamate 5-semialdehyde + NAD(+) + H2O = L-glutamate + NADH + 2 H(+)</text>
        <dbReference type="Rhea" id="RHEA:30235"/>
        <dbReference type="ChEBI" id="CHEBI:15377"/>
        <dbReference type="ChEBI" id="CHEBI:15378"/>
        <dbReference type="ChEBI" id="CHEBI:29985"/>
        <dbReference type="ChEBI" id="CHEBI:57540"/>
        <dbReference type="ChEBI" id="CHEBI:57945"/>
        <dbReference type="ChEBI" id="CHEBI:58066"/>
        <dbReference type="EC" id="1.2.1.88"/>
    </reaction>
</comment>
<dbReference type="GO" id="GO:0010133">
    <property type="term" value="P:L-proline catabolic process to L-glutamate"/>
    <property type="evidence" value="ECO:0007669"/>
    <property type="project" value="InterPro"/>
</dbReference>
<dbReference type="InterPro" id="IPR016162">
    <property type="entry name" value="Ald_DH_N"/>
</dbReference>
<organism evidence="12 13">
    <name type="scientific">Litorilinea aerophila</name>
    <dbReference type="NCBI Taxonomy" id="1204385"/>
    <lineage>
        <taxon>Bacteria</taxon>
        <taxon>Bacillati</taxon>
        <taxon>Chloroflexota</taxon>
        <taxon>Caldilineae</taxon>
        <taxon>Caldilineales</taxon>
        <taxon>Caldilineaceae</taxon>
        <taxon>Litorilinea</taxon>
    </lineage>
</organism>
<dbReference type="InterPro" id="IPR015590">
    <property type="entry name" value="Aldehyde_DH_dom"/>
</dbReference>
<proteinExistence type="inferred from homology"/>
<dbReference type="AlphaFoldDB" id="A0A540VFC5"/>
<evidence type="ECO:0000256" key="3">
    <source>
        <dbReference type="ARBA" id="ARBA00023002"/>
    </source>
</evidence>
<dbReference type="FunFam" id="3.40.309.10:FF:000005">
    <property type="entry name" value="1-pyrroline-5-carboxylate dehydrogenase 1"/>
    <property type="match status" value="1"/>
</dbReference>
<keyword evidence="3 8" id="KW-0560">Oxidoreductase</keyword>
<gene>
    <name evidence="12" type="ORF">FKZ61_11470</name>
</gene>
<feature type="region of interest" description="Disordered" evidence="9">
    <location>
        <begin position="472"/>
        <end position="507"/>
    </location>
</feature>
<dbReference type="GO" id="GO:0004657">
    <property type="term" value="F:proline dehydrogenase activity"/>
    <property type="evidence" value="ECO:0007669"/>
    <property type="project" value="InterPro"/>
</dbReference>
<name>A0A540VFC5_9CHLR</name>